<dbReference type="InterPro" id="IPR039794">
    <property type="entry name" value="Gtb1-like"/>
</dbReference>
<keyword evidence="10" id="KW-1185">Reference proteome</keyword>
<keyword evidence="2 7" id="KW-0732">Signal</keyword>
<reference evidence="9 10" key="1">
    <citation type="journal article" date="2014" name="Genome Biol. Evol.">
        <title>The secreted proteins of Achlya hypogyna and Thraustotheca clavata identify the ancestral oomycete secretome and reveal gene acquisitions by horizontal gene transfer.</title>
        <authorList>
            <person name="Misner I."/>
            <person name="Blouin N."/>
            <person name="Leonard G."/>
            <person name="Richards T.A."/>
            <person name="Lane C.E."/>
        </authorList>
    </citation>
    <scope>NUCLEOTIDE SEQUENCE [LARGE SCALE GENOMIC DNA]</scope>
    <source>
        <strain evidence="9 10">ATCC 34112</strain>
    </source>
</reference>
<evidence type="ECO:0000256" key="7">
    <source>
        <dbReference type="SAM" id="SignalP"/>
    </source>
</evidence>
<feature type="domain" description="MRH" evidence="8">
    <location>
        <begin position="337"/>
        <end position="456"/>
    </location>
</feature>
<feature type="chain" id="PRO_5012596562" description="Glucosidase 2 subunit beta" evidence="7">
    <location>
        <begin position="16"/>
        <end position="467"/>
    </location>
</feature>
<evidence type="ECO:0000313" key="10">
    <source>
        <dbReference type="Proteomes" id="UP000243217"/>
    </source>
</evidence>
<evidence type="ECO:0000256" key="6">
    <source>
        <dbReference type="SAM" id="MobiDB-lite"/>
    </source>
</evidence>
<feature type="compositionally biased region" description="Basic and acidic residues" evidence="6">
    <location>
        <begin position="269"/>
        <end position="282"/>
    </location>
</feature>
<protein>
    <recommendedName>
        <fullName evidence="1">Glucosidase 2 subunit beta</fullName>
    </recommendedName>
</protein>
<evidence type="ECO:0000313" key="9">
    <source>
        <dbReference type="EMBL" id="OQR82204.1"/>
    </source>
</evidence>
<comment type="caution">
    <text evidence="9">The sequence shown here is derived from an EMBL/GenBank/DDBJ whole genome shotgun (WGS) entry which is preliminary data.</text>
</comment>
<accession>A0A1V9Y937</accession>
<evidence type="ECO:0000256" key="5">
    <source>
        <dbReference type="SAM" id="Coils"/>
    </source>
</evidence>
<dbReference type="InterPro" id="IPR009011">
    <property type="entry name" value="Man6P_isomerase_rcpt-bd_dom_sf"/>
</dbReference>
<evidence type="ECO:0000256" key="2">
    <source>
        <dbReference type="ARBA" id="ARBA00022729"/>
    </source>
</evidence>
<keyword evidence="3" id="KW-0256">Endoplasmic reticulum</keyword>
<feature type="coiled-coil region" evidence="5">
    <location>
        <begin position="145"/>
        <end position="199"/>
    </location>
</feature>
<feature type="region of interest" description="Disordered" evidence="6">
    <location>
        <begin position="269"/>
        <end position="299"/>
    </location>
</feature>
<dbReference type="Gene3D" id="2.70.130.10">
    <property type="entry name" value="Mannose-6-phosphate receptor binding domain"/>
    <property type="match status" value="1"/>
</dbReference>
<evidence type="ECO:0000256" key="3">
    <source>
        <dbReference type="ARBA" id="ARBA00022824"/>
    </source>
</evidence>
<dbReference type="Proteomes" id="UP000243217">
    <property type="component" value="Unassembled WGS sequence"/>
</dbReference>
<dbReference type="Pfam" id="PF12999">
    <property type="entry name" value="PRKCSH-like"/>
    <property type="match status" value="1"/>
</dbReference>
<dbReference type="PANTHER" id="PTHR12630:SF1">
    <property type="entry name" value="GLUCOSIDASE 2 SUBUNIT BETA"/>
    <property type="match status" value="1"/>
</dbReference>
<keyword evidence="4" id="KW-1015">Disulfide bond</keyword>
<proteinExistence type="predicted"/>
<feature type="signal peptide" evidence="7">
    <location>
        <begin position="1"/>
        <end position="15"/>
    </location>
</feature>
<dbReference type="PANTHER" id="PTHR12630">
    <property type="entry name" value="N-LINKED OLIGOSACCHARIDE PROCESSING"/>
    <property type="match status" value="1"/>
</dbReference>
<dbReference type="AlphaFoldDB" id="A0A1V9Y937"/>
<dbReference type="InterPro" id="IPR044865">
    <property type="entry name" value="MRH_dom"/>
</dbReference>
<dbReference type="InterPro" id="IPR036607">
    <property type="entry name" value="PRKCSH"/>
</dbReference>
<dbReference type="STRING" id="74557.A0A1V9Y937"/>
<dbReference type="Pfam" id="PF13015">
    <property type="entry name" value="PRKCSH_1"/>
    <property type="match status" value="1"/>
</dbReference>
<sequence>MVLRVAIAAITAVSASNLHGLTPELQAKVASASALTCDNGLKTLPISSINDDYCDCVDGSDEPGTSACSHTGILFHCLNTGFFAFDIPTSRVNDGICDCCDGSDEYLNPSSCANTCSDLKAAHDAKLAEKHASEAAGRTARQLLVSAAKQTIEEQFRKRTDLEAEKRELEAIVQAAANTKAAEEEIEVHERRHASQRSRHDVARSLGLQDITIEQLSSVVIDLALKINSKDDVLSALRAAGVTSSRLEQLEAQYTIDEQDHRNELERINKVNEERRKLKENSGDEVTQGDLDPLPLPTAPTRPIHSLFESITKDEAAERPEAKAAREAHEEAQRKLTQCSTDLSNVQATLDKVYGADDVFLAVKDKCIEDKSGQYTYKMCFFGAAHQDSISLGQMQPLDASKHEVKFTGGAKCWNGPERSLTVSLECDENEVLYNIEEPATCVYTGKLKTPIACADLPSQAQTHDEL</sequence>
<name>A0A1V9Y937_9STRA</name>
<organism evidence="9 10">
    <name type="scientific">Thraustotheca clavata</name>
    <dbReference type="NCBI Taxonomy" id="74557"/>
    <lineage>
        <taxon>Eukaryota</taxon>
        <taxon>Sar</taxon>
        <taxon>Stramenopiles</taxon>
        <taxon>Oomycota</taxon>
        <taxon>Saprolegniomycetes</taxon>
        <taxon>Saprolegniales</taxon>
        <taxon>Achlyaceae</taxon>
        <taxon>Thraustotheca</taxon>
    </lineage>
</organism>
<dbReference type="GO" id="GO:0006491">
    <property type="term" value="P:N-glycan processing"/>
    <property type="evidence" value="ECO:0007669"/>
    <property type="project" value="TreeGrafter"/>
</dbReference>
<evidence type="ECO:0000256" key="4">
    <source>
        <dbReference type="ARBA" id="ARBA00023157"/>
    </source>
</evidence>
<dbReference type="PROSITE" id="PS51914">
    <property type="entry name" value="MRH"/>
    <property type="match status" value="1"/>
</dbReference>
<keyword evidence="5" id="KW-0175">Coiled coil</keyword>
<dbReference type="OrthoDB" id="28322at2759"/>
<dbReference type="SUPFAM" id="SSF50911">
    <property type="entry name" value="Mannose 6-phosphate receptor domain"/>
    <property type="match status" value="1"/>
</dbReference>
<gene>
    <name evidence="9" type="ORF">THRCLA_11051</name>
</gene>
<dbReference type="EMBL" id="JNBS01004825">
    <property type="protein sequence ID" value="OQR82204.1"/>
    <property type="molecule type" value="Genomic_DNA"/>
</dbReference>
<dbReference type="InterPro" id="IPR028146">
    <property type="entry name" value="PRKCSH_N"/>
</dbReference>
<evidence type="ECO:0000259" key="8">
    <source>
        <dbReference type="PROSITE" id="PS51914"/>
    </source>
</evidence>
<evidence type="ECO:0000256" key="1">
    <source>
        <dbReference type="ARBA" id="ARBA00022387"/>
    </source>
</evidence>
<dbReference type="GO" id="GO:0017177">
    <property type="term" value="C:glucosidase II complex"/>
    <property type="evidence" value="ECO:0007669"/>
    <property type="project" value="TreeGrafter"/>
</dbReference>